<dbReference type="InterPro" id="IPR045099">
    <property type="entry name" value="PITH1-like"/>
</dbReference>
<comment type="similarity">
    <text evidence="1">Belongs to the PITHD1 family.</text>
</comment>
<dbReference type="AlphaFoldDB" id="A0A0C3QDW9"/>
<dbReference type="Pfam" id="PF06201">
    <property type="entry name" value="PITH"/>
    <property type="match status" value="1"/>
</dbReference>
<protein>
    <recommendedName>
        <fullName evidence="3">PITH domain-containing protein</fullName>
    </recommendedName>
</protein>
<feature type="region of interest" description="Disordered" evidence="2">
    <location>
        <begin position="194"/>
        <end position="217"/>
    </location>
</feature>
<dbReference type="InterPro" id="IPR008979">
    <property type="entry name" value="Galactose-bd-like_sf"/>
</dbReference>
<gene>
    <name evidence="4" type="ORF">M407DRAFT_244927</name>
</gene>
<evidence type="ECO:0000256" key="1">
    <source>
        <dbReference type="ARBA" id="ARBA00025788"/>
    </source>
</evidence>
<keyword evidence="5" id="KW-1185">Reference proteome</keyword>
<dbReference type="PANTHER" id="PTHR12175">
    <property type="entry name" value="AD039 HT014 THIOREDOXIN FAMILY TRP26"/>
    <property type="match status" value="1"/>
</dbReference>
<organism evidence="4 5">
    <name type="scientific">Tulasnella calospora MUT 4182</name>
    <dbReference type="NCBI Taxonomy" id="1051891"/>
    <lineage>
        <taxon>Eukaryota</taxon>
        <taxon>Fungi</taxon>
        <taxon>Dikarya</taxon>
        <taxon>Basidiomycota</taxon>
        <taxon>Agaricomycotina</taxon>
        <taxon>Agaricomycetes</taxon>
        <taxon>Cantharellales</taxon>
        <taxon>Tulasnellaceae</taxon>
        <taxon>Tulasnella</taxon>
    </lineage>
</organism>
<dbReference type="OrthoDB" id="2635at2759"/>
<dbReference type="PROSITE" id="PS51532">
    <property type="entry name" value="PITH"/>
    <property type="match status" value="1"/>
</dbReference>
<evidence type="ECO:0000313" key="4">
    <source>
        <dbReference type="EMBL" id="KIO23099.1"/>
    </source>
</evidence>
<dbReference type="PANTHER" id="PTHR12175:SF1">
    <property type="entry name" value="PITH DOMAIN-CONTAINING PROTEIN 1"/>
    <property type="match status" value="1"/>
</dbReference>
<dbReference type="GO" id="GO:0005634">
    <property type="term" value="C:nucleus"/>
    <property type="evidence" value="ECO:0007669"/>
    <property type="project" value="TreeGrafter"/>
</dbReference>
<accession>A0A0C3QDW9</accession>
<feature type="domain" description="PITH" evidence="3">
    <location>
        <begin position="23"/>
        <end position="195"/>
    </location>
</feature>
<reference evidence="5" key="2">
    <citation type="submission" date="2015-01" db="EMBL/GenBank/DDBJ databases">
        <title>Evolutionary Origins and Diversification of the Mycorrhizal Mutualists.</title>
        <authorList>
            <consortium name="DOE Joint Genome Institute"/>
            <consortium name="Mycorrhizal Genomics Consortium"/>
            <person name="Kohler A."/>
            <person name="Kuo A."/>
            <person name="Nagy L.G."/>
            <person name="Floudas D."/>
            <person name="Copeland A."/>
            <person name="Barry K.W."/>
            <person name="Cichocki N."/>
            <person name="Veneault-Fourrey C."/>
            <person name="LaButti K."/>
            <person name="Lindquist E.A."/>
            <person name="Lipzen A."/>
            <person name="Lundell T."/>
            <person name="Morin E."/>
            <person name="Murat C."/>
            <person name="Riley R."/>
            <person name="Ohm R."/>
            <person name="Sun H."/>
            <person name="Tunlid A."/>
            <person name="Henrissat B."/>
            <person name="Grigoriev I.V."/>
            <person name="Hibbett D.S."/>
            <person name="Martin F."/>
        </authorList>
    </citation>
    <scope>NUCLEOTIDE SEQUENCE [LARGE SCALE GENOMIC DNA]</scope>
    <source>
        <strain evidence="5">MUT 4182</strain>
    </source>
</reference>
<dbReference type="GO" id="GO:0005737">
    <property type="term" value="C:cytoplasm"/>
    <property type="evidence" value="ECO:0007669"/>
    <property type="project" value="UniProtKB-ARBA"/>
</dbReference>
<dbReference type="Gene3D" id="2.60.120.470">
    <property type="entry name" value="PITH domain"/>
    <property type="match status" value="1"/>
</dbReference>
<dbReference type="SUPFAM" id="SSF49785">
    <property type="entry name" value="Galactose-binding domain-like"/>
    <property type="match status" value="1"/>
</dbReference>
<reference evidence="4 5" key="1">
    <citation type="submission" date="2014-04" db="EMBL/GenBank/DDBJ databases">
        <authorList>
            <consortium name="DOE Joint Genome Institute"/>
            <person name="Kuo A."/>
            <person name="Girlanda M."/>
            <person name="Perotto S."/>
            <person name="Kohler A."/>
            <person name="Nagy L.G."/>
            <person name="Floudas D."/>
            <person name="Copeland A."/>
            <person name="Barry K.W."/>
            <person name="Cichocki N."/>
            <person name="Veneault-Fourrey C."/>
            <person name="LaButti K."/>
            <person name="Lindquist E.A."/>
            <person name="Lipzen A."/>
            <person name="Lundell T."/>
            <person name="Morin E."/>
            <person name="Murat C."/>
            <person name="Sun H."/>
            <person name="Tunlid A."/>
            <person name="Henrissat B."/>
            <person name="Grigoriev I.V."/>
            <person name="Hibbett D.S."/>
            <person name="Martin F."/>
            <person name="Nordberg H.P."/>
            <person name="Cantor M.N."/>
            <person name="Hua S.X."/>
        </authorList>
    </citation>
    <scope>NUCLEOTIDE SEQUENCE [LARGE SCALE GENOMIC DNA]</scope>
    <source>
        <strain evidence="4 5">MUT 4182</strain>
    </source>
</reference>
<dbReference type="InterPro" id="IPR037047">
    <property type="entry name" value="PITH_dom_sf"/>
</dbReference>
<dbReference type="Proteomes" id="UP000054248">
    <property type="component" value="Unassembled WGS sequence"/>
</dbReference>
<evidence type="ECO:0000259" key="3">
    <source>
        <dbReference type="PROSITE" id="PS51532"/>
    </source>
</evidence>
<name>A0A0C3QDW9_9AGAM</name>
<sequence length="217" mass="23622">MSGCADDLTAVDVELTPTLLGRVAGGNASNVTNLYGTIDHDNIFGLNLTVPEDARAIVKTWDARETLEKWVDSGEDDEMIVHVPFTENVRVRSVVVKLGRGETCPRRVRLYVNSPHGIDFSDQSKPTQDLSLLENAEQALEYPVRVSAFASVNSVTLFFSDSPGGEQSRVYYIGFKGESKRPLKEPGSKLDLAAANAADAPVDRLKETAPGNQSTIR</sequence>
<dbReference type="EMBL" id="KN823093">
    <property type="protein sequence ID" value="KIO23099.1"/>
    <property type="molecule type" value="Genomic_DNA"/>
</dbReference>
<dbReference type="HOGENOM" id="CLU_072377_2_1_1"/>
<evidence type="ECO:0000313" key="5">
    <source>
        <dbReference type="Proteomes" id="UP000054248"/>
    </source>
</evidence>
<proteinExistence type="inferred from homology"/>
<dbReference type="InterPro" id="IPR010400">
    <property type="entry name" value="PITH_dom"/>
</dbReference>
<evidence type="ECO:0000256" key="2">
    <source>
        <dbReference type="SAM" id="MobiDB-lite"/>
    </source>
</evidence>